<gene>
    <name evidence="10" type="ORF">MtrunA17_Chr3g0118541</name>
</gene>
<dbReference type="Gene3D" id="3.40.50.1820">
    <property type="entry name" value="alpha/beta hydrolase"/>
    <property type="match status" value="1"/>
</dbReference>
<dbReference type="InterPro" id="IPR002921">
    <property type="entry name" value="Fungal_lipase-type"/>
</dbReference>
<evidence type="ECO:0000256" key="1">
    <source>
        <dbReference type="ARBA" id="ARBA00004123"/>
    </source>
</evidence>
<evidence type="ECO:0000256" key="7">
    <source>
        <dbReference type="SAM" id="Phobius"/>
    </source>
</evidence>
<dbReference type="PANTHER" id="PTHR47090:SF5">
    <property type="entry name" value="ENHANCED DISEASE SUSCEPTIBILITY PROTEIN"/>
    <property type="match status" value="1"/>
</dbReference>
<dbReference type="InterPro" id="IPR041266">
    <property type="entry name" value="EDS1_EP"/>
</dbReference>
<dbReference type="Pfam" id="PF18117">
    <property type="entry name" value="EDS1_EP"/>
    <property type="match status" value="1"/>
</dbReference>
<keyword evidence="4 10" id="KW-0378">Hydrolase</keyword>
<evidence type="ECO:0000256" key="4">
    <source>
        <dbReference type="ARBA" id="ARBA00022801"/>
    </source>
</evidence>
<keyword evidence="7" id="KW-0472">Membrane</keyword>
<feature type="domain" description="EDS1 EP" evidence="9">
    <location>
        <begin position="425"/>
        <end position="621"/>
    </location>
</feature>
<dbReference type="GO" id="GO:0005634">
    <property type="term" value="C:nucleus"/>
    <property type="evidence" value="ECO:0007669"/>
    <property type="project" value="UniProtKB-SubCell"/>
</dbReference>
<dbReference type="GO" id="GO:0006629">
    <property type="term" value="P:lipid metabolic process"/>
    <property type="evidence" value="ECO:0007669"/>
    <property type="project" value="InterPro"/>
</dbReference>
<dbReference type="SUPFAM" id="SSF53474">
    <property type="entry name" value="alpha/beta-Hydrolases"/>
    <property type="match status" value="1"/>
</dbReference>
<dbReference type="InterPro" id="IPR044214">
    <property type="entry name" value="EDS1-like"/>
</dbReference>
<dbReference type="ESTHER" id="medtr-q1s9m3">
    <property type="family name" value="Plant_lipase_EDS1-like"/>
</dbReference>
<keyword evidence="7" id="KW-1133">Transmembrane helix</keyword>
<dbReference type="EMBL" id="PSQE01000003">
    <property type="protein sequence ID" value="RHN68862.1"/>
    <property type="molecule type" value="Genomic_DNA"/>
</dbReference>
<organism evidence="10 11">
    <name type="scientific">Medicago truncatula</name>
    <name type="common">Barrel medic</name>
    <name type="synonym">Medicago tribuloides</name>
    <dbReference type="NCBI Taxonomy" id="3880"/>
    <lineage>
        <taxon>Eukaryota</taxon>
        <taxon>Viridiplantae</taxon>
        <taxon>Streptophyta</taxon>
        <taxon>Embryophyta</taxon>
        <taxon>Tracheophyta</taxon>
        <taxon>Spermatophyta</taxon>
        <taxon>Magnoliopsida</taxon>
        <taxon>eudicotyledons</taxon>
        <taxon>Gunneridae</taxon>
        <taxon>Pentapetalae</taxon>
        <taxon>rosids</taxon>
        <taxon>fabids</taxon>
        <taxon>Fabales</taxon>
        <taxon>Fabaceae</taxon>
        <taxon>Papilionoideae</taxon>
        <taxon>50 kb inversion clade</taxon>
        <taxon>NPAAA clade</taxon>
        <taxon>Hologalegina</taxon>
        <taxon>IRL clade</taxon>
        <taxon>Trifolieae</taxon>
        <taxon>Medicago</taxon>
    </lineage>
</organism>
<keyword evidence="6" id="KW-0539">Nucleus</keyword>
<sequence length="628" mass="71959">MKQTQTKDRNMGGGLVGDNIGLNEEVIKKTCSLSFKAHNSENEPYISELFRISSDLTEYLVLSFPGSWVETDWFVRKSFGETKIDLAKFPLLKSVGNDETALVNQAFFNRFERLLKLSSFVAEVKKAIAEGKQVVFTGHSSGAVLAILATFWALEEYLYPTKIQIQHKSPMCVTFGSPLVGNHIFSHASNREKWSHHFIHFVMQYDIVPRIFLAPFSSIEKLISPVLQLLTPNNNSLTQDPIRDSVTCEFYSTVMRNAATVTSHVACNLMGSTNLLLETMTNFVELSPYRPFGTYIFCNGNGQMIVVKNSDAVLQLMFHIAQLRDLAQLSEVANKSILQHLAYEAELEESLGMQNVVYLNKLDDLPLSSGEGHDTDIAAALDSLGLSARARLCLRAAGELEKQKERNEEKIKKEFQDKAVPSMRDLEEYKSTCEINNGKGYYDAFKVQKEPKDFQANVKRLVLAGVWDEIIEMLKRYELPDEFEGKKEWIEHGTRFRRLVEPLDIANYHRHLKNEDTGPYMNKARPKRYRYTQRWLEHANRSPKAEITESTFWAEVEELCSWTSNNKPFEDIKERVLKLEQDIKMWTDKEVLTKDVLSKDPTFIKLWETLPQEHKATSCISTLFTVKE</sequence>
<proteinExistence type="predicted"/>
<dbReference type="GO" id="GO:0006952">
    <property type="term" value="P:defense response"/>
    <property type="evidence" value="ECO:0007669"/>
    <property type="project" value="UniProtKB-KW"/>
</dbReference>
<dbReference type="Gramene" id="rna17274">
    <property type="protein sequence ID" value="RHN68862.1"/>
    <property type="gene ID" value="gene17274"/>
</dbReference>
<dbReference type="OrthoDB" id="426718at2759"/>
<evidence type="ECO:0000256" key="5">
    <source>
        <dbReference type="ARBA" id="ARBA00022821"/>
    </source>
</evidence>
<feature type="domain" description="Fungal lipase-type" evidence="8">
    <location>
        <begin position="90"/>
        <end position="213"/>
    </location>
</feature>
<dbReference type="Pfam" id="PF01764">
    <property type="entry name" value="Lipase_3"/>
    <property type="match status" value="1"/>
</dbReference>
<evidence type="ECO:0000256" key="3">
    <source>
        <dbReference type="ARBA" id="ARBA00022490"/>
    </source>
</evidence>
<evidence type="ECO:0000313" key="10">
    <source>
        <dbReference type="EMBL" id="RHN68862.1"/>
    </source>
</evidence>
<accession>A0A396ITH9</accession>
<dbReference type="PANTHER" id="PTHR47090">
    <property type="entry name" value="PROTEIN EDS1-RELATED"/>
    <property type="match status" value="1"/>
</dbReference>
<comment type="caution">
    <text evidence="10">The sequence shown here is derived from an EMBL/GenBank/DDBJ whole genome shotgun (WGS) entry which is preliminary data.</text>
</comment>
<keyword evidence="3" id="KW-0963">Cytoplasm</keyword>
<evidence type="ECO:0000313" key="11">
    <source>
        <dbReference type="Proteomes" id="UP000265566"/>
    </source>
</evidence>
<feature type="transmembrane region" description="Helical" evidence="7">
    <location>
        <begin position="134"/>
        <end position="154"/>
    </location>
</feature>
<name>A0A396ITH9_MEDTR</name>
<protein>
    <submittedName>
        <fullName evidence="10">Putative carboxylesterase</fullName>
        <ecNumber evidence="10">3.1.1.1</ecNumber>
    </submittedName>
</protein>
<dbReference type="GO" id="GO:0005737">
    <property type="term" value="C:cytoplasm"/>
    <property type="evidence" value="ECO:0007669"/>
    <property type="project" value="UniProtKB-SubCell"/>
</dbReference>
<reference evidence="11" key="1">
    <citation type="journal article" date="2018" name="Nat. Plants">
        <title>Whole-genome landscape of Medicago truncatula symbiotic genes.</title>
        <authorList>
            <person name="Pecrix Y."/>
            <person name="Staton S.E."/>
            <person name="Sallet E."/>
            <person name="Lelandais-Briere C."/>
            <person name="Moreau S."/>
            <person name="Carrere S."/>
            <person name="Blein T."/>
            <person name="Jardinaud M.F."/>
            <person name="Latrasse D."/>
            <person name="Zouine M."/>
            <person name="Zahm M."/>
            <person name="Kreplak J."/>
            <person name="Mayjonade B."/>
            <person name="Satge C."/>
            <person name="Perez M."/>
            <person name="Cauet S."/>
            <person name="Marande W."/>
            <person name="Chantry-Darmon C."/>
            <person name="Lopez-Roques C."/>
            <person name="Bouchez O."/>
            <person name="Berard A."/>
            <person name="Debelle F."/>
            <person name="Munos S."/>
            <person name="Bendahmane A."/>
            <person name="Berges H."/>
            <person name="Niebel A."/>
            <person name="Buitink J."/>
            <person name="Frugier F."/>
            <person name="Benhamed M."/>
            <person name="Crespi M."/>
            <person name="Gouzy J."/>
            <person name="Gamas P."/>
        </authorList>
    </citation>
    <scope>NUCLEOTIDE SEQUENCE [LARGE SCALE GENOMIC DNA]</scope>
    <source>
        <strain evidence="11">cv. Jemalong A17</strain>
    </source>
</reference>
<keyword evidence="7" id="KW-0812">Transmembrane</keyword>
<dbReference type="EC" id="3.1.1.1" evidence="10"/>
<dbReference type="Proteomes" id="UP000265566">
    <property type="component" value="Chromosome 3"/>
</dbReference>
<keyword evidence="5" id="KW-0611">Plant defense</keyword>
<dbReference type="GO" id="GO:0106435">
    <property type="term" value="F:carboxylesterase activity"/>
    <property type="evidence" value="ECO:0007669"/>
    <property type="project" value="UniProtKB-EC"/>
</dbReference>
<evidence type="ECO:0000259" key="9">
    <source>
        <dbReference type="Pfam" id="PF18117"/>
    </source>
</evidence>
<comment type="subcellular location">
    <subcellularLocation>
        <location evidence="2">Cytoplasm</location>
    </subcellularLocation>
    <subcellularLocation>
        <location evidence="1">Nucleus</location>
    </subcellularLocation>
</comment>
<evidence type="ECO:0000256" key="2">
    <source>
        <dbReference type="ARBA" id="ARBA00004496"/>
    </source>
</evidence>
<dbReference type="AlphaFoldDB" id="A0A396ITH9"/>
<evidence type="ECO:0000259" key="8">
    <source>
        <dbReference type="Pfam" id="PF01764"/>
    </source>
</evidence>
<evidence type="ECO:0000256" key="6">
    <source>
        <dbReference type="ARBA" id="ARBA00023242"/>
    </source>
</evidence>
<dbReference type="InterPro" id="IPR029058">
    <property type="entry name" value="AB_hydrolase_fold"/>
</dbReference>